<sequence length="131" mass="14615">MNKNDFIYSFTIIITSSLLQVLFPWWIIFLPCFVYGIFAGKNNFLKSFLIGFICIAFLWGSYAAIIQLYTHSELSSRIATMFTVPTNDFIGMITAIVGGVVGGLSSLCGDLVKWASVDLKPVKRHSDDDDD</sequence>
<dbReference type="Proteomes" id="UP000585050">
    <property type="component" value="Unassembled WGS sequence"/>
</dbReference>
<dbReference type="EMBL" id="JABAIL010000004">
    <property type="protein sequence ID" value="NLR92339.1"/>
    <property type="molecule type" value="Genomic_DNA"/>
</dbReference>
<feature type="transmembrane region" description="Helical" evidence="1">
    <location>
        <begin position="89"/>
        <end position="112"/>
    </location>
</feature>
<feature type="transmembrane region" description="Helical" evidence="1">
    <location>
        <begin position="48"/>
        <end position="69"/>
    </location>
</feature>
<evidence type="ECO:0008006" key="4">
    <source>
        <dbReference type="Google" id="ProtNLM"/>
    </source>
</evidence>
<evidence type="ECO:0000313" key="3">
    <source>
        <dbReference type="Proteomes" id="UP000585050"/>
    </source>
</evidence>
<keyword evidence="1" id="KW-0472">Membrane</keyword>
<reference evidence="2 3" key="1">
    <citation type="submission" date="2020-04" db="EMBL/GenBank/DDBJ databases">
        <title>Flammeovirga sp. SR4, a novel species isolated from seawater.</title>
        <authorList>
            <person name="Wang X."/>
        </authorList>
    </citation>
    <scope>NUCLEOTIDE SEQUENCE [LARGE SCALE GENOMIC DNA]</scope>
    <source>
        <strain evidence="2 3">SR4</strain>
    </source>
</reference>
<keyword evidence="3" id="KW-1185">Reference proteome</keyword>
<feature type="transmembrane region" description="Helical" evidence="1">
    <location>
        <begin position="6"/>
        <end position="36"/>
    </location>
</feature>
<evidence type="ECO:0000256" key="1">
    <source>
        <dbReference type="SAM" id="Phobius"/>
    </source>
</evidence>
<accession>A0A7X8SLB8</accession>
<comment type="caution">
    <text evidence="2">The sequence shown here is derived from an EMBL/GenBank/DDBJ whole genome shotgun (WGS) entry which is preliminary data.</text>
</comment>
<protein>
    <recommendedName>
        <fullName evidence="4">Transmembrane protein</fullName>
    </recommendedName>
</protein>
<gene>
    <name evidence="2" type="ORF">HGP29_14055</name>
</gene>
<dbReference type="RefSeq" id="WP_168883053.1">
    <property type="nucleotide sequence ID" value="NZ_JABAIL010000004.1"/>
</dbReference>
<keyword evidence="1" id="KW-1133">Transmembrane helix</keyword>
<keyword evidence="1" id="KW-0812">Transmembrane</keyword>
<proteinExistence type="predicted"/>
<evidence type="ECO:0000313" key="2">
    <source>
        <dbReference type="EMBL" id="NLR92339.1"/>
    </source>
</evidence>
<name>A0A7X8SLB8_9BACT</name>
<dbReference type="AlphaFoldDB" id="A0A7X8SLB8"/>
<organism evidence="2 3">
    <name type="scientific">Flammeovirga agarivorans</name>
    <dbReference type="NCBI Taxonomy" id="2726742"/>
    <lineage>
        <taxon>Bacteria</taxon>
        <taxon>Pseudomonadati</taxon>
        <taxon>Bacteroidota</taxon>
        <taxon>Cytophagia</taxon>
        <taxon>Cytophagales</taxon>
        <taxon>Flammeovirgaceae</taxon>
        <taxon>Flammeovirga</taxon>
    </lineage>
</organism>